<dbReference type="Pfam" id="PF14620">
    <property type="entry name" value="YPEB_PepSY1-2"/>
    <property type="match status" value="1"/>
</dbReference>
<dbReference type="NCBIfam" id="TIGR02889">
    <property type="entry name" value="spore_YpeB"/>
    <property type="match status" value="1"/>
</dbReference>
<dbReference type="eggNOG" id="COG2959">
    <property type="taxonomic scope" value="Bacteria"/>
</dbReference>
<keyword evidence="4" id="KW-1185">Reference proteome</keyword>
<name>E6U685_ETHHY</name>
<accession>E6U685</accession>
<dbReference type="GO" id="GO:0009847">
    <property type="term" value="P:spore germination"/>
    <property type="evidence" value="ECO:0007669"/>
    <property type="project" value="InterPro"/>
</dbReference>
<dbReference type="KEGG" id="eha:Ethha_1312"/>
<dbReference type="HOGENOM" id="CLU_045803_0_0_9"/>
<proteinExistence type="predicted"/>
<sequence length="450" mass="49009">MFGIKRRRTLIRVLSYTVSAFCLAVIAGISGYVMAYKYRMSIEYGYQRALTELSEHVDNIDIALQKAQYASTSAQLSGLSAEIWANAGAAQTDIAQMPLSTVNLSNTNKFLSQSGDYANSLTKQLNTDQAITDEQRNTIASLHGYADKLSTQLSDLNSDLQTGRITLFKAENVTKRNNPNQATPTSLQGGFLNIENTFANLPSLIYDGPFSDNVLKKDPVFTQGKAAVNRDEARSIAARFLSQNASALHEAGETGGNLPTWNFNVGNTSIFISKAGGYTVRMLANRAPAQAKLDTNAALQKAQAFLQARGITSVAETYYLTNNNICTINFAYQQNGVVVYPDLIKVGVALDDGGIVSFDSTGYLMNHHTRNLPAVKFTRAQIQAKLNPALTVQKVALAIIPTGGANEAYCYEFRTISRDNQQVIDYFNTQTGSEQQVLILKPTPGGMLAM</sequence>
<dbReference type="STRING" id="663278.Ethha_1312"/>
<dbReference type="EMBL" id="CP002400">
    <property type="protein sequence ID" value="ADU26852.1"/>
    <property type="molecule type" value="Genomic_DNA"/>
</dbReference>
<evidence type="ECO:0000313" key="3">
    <source>
        <dbReference type="EMBL" id="ADU26852.1"/>
    </source>
</evidence>
<dbReference type="RefSeq" id="WP_013485207.1">
    <property type="nucleotide sequence ID" value="NC_014828.1"/>
</dbReference>
<dbReference type="Proteomes" id="UP000001551">
    <property type="component" value="Chromosome"/>
</dbReference>
<dbReference type="AlphaFoldDB" id="E6U685"/>
<evidence type="ECO:0000259" key="2">
    <source>
        <dbReference type="Pfam" id="PF20769"/>
    </source>
</evidence>
<gene>
    <name evidence="3" type="ordered locus">Ethha_1312</name>
</gene>
<organism evidence="3 4">
    <name type="scientific">Ethanoligenens harbinense (strain DSM 18485 / JCM 12961 / CGMCC 1.5033 / YUAN-3)</name>
    <dbReference type="NCBI Taxonomy" id="663278"/>
    <lineage>
        <taxon>Bacteria</taxon>
        <taxon>Bacillati</taxon>
        <taxon>Bacillota</taxon>
        <taxon>Clostridia</taxon>
        <taxon>Eubacteriales</taxon>
        <taxon>Oscillospiraceae</taxon>
        <taxon>Ethanoligenens</taxon>
    </lineage>
</organism>
<reference evidence="3 4" key="1">
    <citation type="submission" date="2010-12" db="EMBL/GenBank/DDBJ databases">
        <title>Complete sequence of Ethanoligenens harbinense YUAN-3.</title>
        <authorList>
            <person name="Lucas S."/>
            <person name="Copeland A."/>
            <person name="Lapidus A."/>
            <person name="Cheng J.-F."/>
            <person name="Bruce D."/>
            <person name="Goodwin L."/>
            <person name="Pitluck S."/>
            <person name="Chertkov O."/>
            <person name="Misra M."/>
            <person name="Detter J.C."/>
            <person name="Han C."/>
            <person name="Tapia R."/>
            <person name="Land M."/>
            <person name="Hauser L."/>
            <person name="Jeffries C."/>
            <person name="Kyrpides N."/>
            <person name="Ivanova N."/>
            <person name="Mikhailova N."/>
            <person name="Wang A."/>
            <person name="Mouttaki H."/>
            <person name="He Z."/>
            <person name="Zhou J."/>
            <person name="Hemme C.L."/>
            <person name="Woyke T."/>
        </authorList>
    </citation>
    <scope>NUCLEOTIDE SEQUENCE [LARGE SCALE GENOMIC DNA]</scope>
    <source>
        <strain evidence="4">DSM 18485 / JCM 12961 / CGMCC 1.5033 / YUAN-3</strain>
    </source>
</reference>
<evidence type="ECO:0000259" key="1">
    <source>
        <dbReference type="Pfam" id="PF14620"/>
    </source>
</evidence>
<evidence type="ECO:0000313" key="4">
    <source>
        <dbReference type="Proteomes" id="UP000001551"/>
    </source>
</evidence>
<protein>
    <submittedName>
        <fullName evidence="3">Germination protein YpeB</fullName>
    </submittedName>
</protein>
<dbReference type="InterPro" id="IPR048402">
    <property type="entry name" value="YpeB_N"/>
</dbReference>
<dbReference type="Pfam" id="PF20769">
    <property type="entry name" value="YPEB_N"/>
    <property type="match status" value="1"/>
</dbReference>
<feature type="domain" description="Sporulation protein YpeB PepSY1 and PepSY2" evidence="1">
    <location>
        <begin position="188"/>
        <end position="373"/>
    </location>
</feature>
<feature type="domain" description="Sporulation protein YpeB N-terminal" evidence="2">
    <location>
        <begin position="36"/>
        <end position="167"/>
    </location>
</feature>
<dbReference type="InterPro" id="IPR014239">
    <property type="entry name" value="YpeB_PepSY1-2"/>
</dbReference>